<keyword evidence="5" id="KW-1185">Reference proteome</keyword>
<accession>F6PGN6</accession>
<dbReference type="AlphaFoldDB" id="F6PGN6"/>
<organism evidence="4 5">
    <name type="scientific">Ornithorhynchus anatinus</name>
    <name type="common">Duckbill platypus</name>
    <dbReference type="NCBI Taxonomy" id="9258"/>
    <lineage>
        <taxon>Eukaryota</taxon>
        <taxon>Metazoa</taxon>
        <taxon>Chordata</taxon>
        <taxon>Craniata</taxon>
        <taxon>Vertebrata</taxon>
        <taxon>Euteleostomi</taxon>
        <taxon>Mammalia</taxon>
        <taxon>Monotremata</taxon>
        <taxon>Ornithorhynchidae</taxon>
        <taxon>Ornithorhynchus</taxon>
    </lineage>
</organism>
<dbReference type="Proteomes" id="UP000002279">
    <property type="component" value="Chromosome 18"/>
</dbReference>
<dbReference type="HOGENOM" id="CLU_832973_0_0_1"/>
<evidence type="ECO:0000256" key="2">
    <source>
        <dbReference type="PROSITE-ProRule" id="PRU01375"/>
    </source>
</evidence>
<dbReference type="PANTHER" id="PTHR46396:SF1">
    <property type="entry name" value="PROTEIN O-LINKED-MANNOSE BETA-1,2-N-ACETYLGLUCOSAMINYLTRANSFERASE 1"/>
    <property type="match status" value="1"/>
</dbReference>
<evidence type="ECO:0000256" key="1">
    <source>
        <dbReference type="ARBA" id="ARBA00022734"/>
    </source>
</evidence>
<dbReference type="PANTHER" id="PTHR46396">
    <property type="entry name" value="PROTEIN O-LINKED-MANNOSE BETA-1,2-N-ACETYLGLUCOSAMINYLTRANSFERASE 1"/>
    <property type="match status" value="1"/>
</dbReference>
<dbReference type="eggNOG" id="ENOG502QSG3">
    <property type="taxonomic scope" value="Eukaryota"/>
</dbReference>
<reference evidence="4" key="3">
    <citation type="submission" date="2025-09" db="UniProtKB">
        <authorList>
            <consortium name="Ensembl"/>
        </authorList>
    </citation>
    <scope>IDENTIFICATION</scope>
    <source>
        <strain evidence="4">Glennie</strain>
    </source>
</reference>
<gene>
    <name evidence="4" type="primary">POMGNT1</name>
</gene>
<sequence length="198" mass="22453">MDEWKPNAPGKPYNLRKRRGWYLAWKYKLGNQRSLRRLCQTGAVLFLLVTVIVNIKLILDTRRAVSEEEEEEPGQDYDETLRRLDPPHRPAGARKVLDVEVYSSRSKVYVAVDGTTVLEDDAREQGRGIHVIVLNQATGHVMAKRVFDTYSPHEDEAMVLFLNMVAHGRVLIFTIKVMCLVKSTPGLPHCPPGGTRSC</sequence>
<keyword evidence="1 2" id="KW-0430">Lectin</keyword>
<dbReference type="GO" id="GO:0030246">
    <property type="term" value="F:carbohydrate binding"/>
    <property type="evidence" value="ECO:0007669"/>
    <property type="project" value="UniProtKB-UniRule"/>
</dbReference>
<evidence type="ECO:0000259" key="3">
    <source>
        <dbReference type="Pfam" id="PF15711"/>
    </source>
</evidence>
<protein>
    <submittedName>
        <fullName evidence="4">Protein O-linked mannose N-acetylglucosaminyltransferase 1 (beta 1,2-)</fullName>
    </submittedName>
</protein>
<name>F6PGN6_ORNAN</name>
<proteinExistence type="predicted"/>
<dbReference type="Bgee" id="ENSOANG00000039832">
    <property type="expression patterns" value="Expressed in adult mammalian kidney and 7 other cell types or tissues"/>
</dbReference>
<dbReference type="InterPro" id="IPR039477">
    <property type="entry name" value="ILEI/PANDER_dom"/>
</dbReference>
<evidence type="ECO:0000313" key="4">
    <source>
        <dbReference type="Ensembl" id="ENSOANP00000006913.3"/>
    </source>
</evidence>
<feature type="domain" description="ILEI/PANDER" evidence="3">
    <location>
        <begin position="127"/>
        <end position="176"/>
    </location>
</feature>
<dbReference type="PROSITE" id="PS52031">
    <property type="entry name" value="GG_LECTIN"/>
    <property type="match status" value="1"/>
</dbReference>
<dbReference type="Ensembl" id="ENSOANT00000006915.3">
    <property type="protein sequence ID" value="ENSOANP00000006913.3"/>
    <property type="gene ID" value="ENSOANG00000039832.1"/>
</dbReference>
<dbReference type="InterPro" id="IPR052463">
    <property type="entry name" value="O-linked_mannose_GnT"/>
</dbReference>
<evidence type="ECO:0000313" key="5">
    <source>
        <dbReference type="Proteomes" id="UP000002279"/>
    </source>
</evidence>
<dbReference type="Pfam" id="PF15711">
    <property type="entry name" value="ILEI"/>
    <property type="match status" value="1"/>
</dbReference>
<reference evidence="4 5" key="1">
    <citation type="journal article" date="2008" name="Nature">
        <title>Genome analysis of the platypus reveals unique signatures of evolution.</title>
        <authorList>
            <person name="Warren W.C."/>
            <person name="Hillier L.W."/>
            <person name="Marshall Graves J.A."/>
            <person name="Birney E."/>
            <person name="Ponting C.P."/>
            <person name="Grutzner F."/>
            <person name="Belov K."/>
            <person name="Miller W."/>
            <person name="Clarke L."/>
            <person name="Chinwalla A.T."/>
            <person name="Yang S.P."/>
            <person name="Heger A."/>
            <person name="Locke D.P."/>
            <person name="Miethke P."/>
            <person name="Waters P.D."/>
            <person name="Veyrunes F."/>
            <person name="Fulton L."/>
            <person name="Fulton B."/>
            <person name="Graves T."/>
            <person name="Wallis J."/>
            <person name="Puente X.S."/>
            <person name="Lopez-Otin C."/>
            <person name="Ordonez G.R."/>
            <person name="Eichler E.E."/>
            <person name="Chen L."/>
            <person name="Cheng Z."/>
            <person name="Deakin J.E."/>
            <person name="Alsop A."/>
            <person name="Thompson K."/>
            <person name="Kirby P."/>
            <person name="Papenfuss A.T."/>
            <person name="Wakefield M.J."/>
            <person name="Olender T."/>
            <person name="Lancet D."/>
            <person name="Huttley G.A."/>
            <person name="Smit A.F."/>
            <person name="Pask A."/>
            <person name="Temple-Smith P."/>
            <person name="Batzer M.A."/>
            <person name="Walker J.A."/>
            <person name="Konkel M.K."/>
            <person name="Harris R.S."/>
            <person name="Whittington C.M."/>
            <person name="Wong E.S."/>
            <person name="Gemmell N.J."/>
            <person name="Buschiazzo E."/>
            <person name="Vargas Jentzsch I.M."/>
            <person name="Merkel A."/>
            <person name="Schmitz J."/>
            <person name="Zemann A."/>
            <person name="Churakov G."/>
            <person name="Kriegs J.O."/>
            <person name="Brosius J."/>
            <person name="Murchison E.P."/>
            <person name="Sachidanandam R."/>
            <person name="Smith C."/>
            <person name="Hannon G.J."/>
            <person name="Tsend-Ayush E."/>
            <person name="McMillan D."/>
            <person name="Attenborough R."/>
            <person name="Rens W."/>
            <person name="Ferguson-Smith M."/>
            <person name="Lefevre C.M."/>
            <person name="Sharp J.A."/>
            <person name="Nicholas K.R."/>
            <person name="Ray D.A."/>
            <person name="Kube M."/>
            <person name="Reinhardt R."/>
            <person name="Pringle T.H."/>
            <person name="Taylor J."/>
            <person name="Jones R.C."/>
            <person name="Nixon B."/>
            <person name="Dacheux J.L."/>
            <person name="Niwa H."/>
            <person name="Sekita Y."/>
            <person name="Huang X."/>
            <person name="Stark A."/>
            <person name="Kheradpour P."/>
            <person name="Kellis M."/>
            <person name="Flicek P."/>
            <person name="Chen Y."/>
            <person name="Webber C."/>
            <person name="Hardison R."/>
            <person name="Nelson J."/>
            <person name="Hallsworth-Pepin K."/>
            <person name="Delehaunty K."/>
            <person name="Markovic C."/>
            <person name="Minx P."/>
            <person name="Feng Y."/>
            <person name="Kremitzki C."/>
            <person name="Mitreva M."/>
            <person name="Glasscock J."/>
            <person name="Wylie T."/>
            <person name="Wohldmann P."/>
            <person name="Thiru P."/>
            <person name="Nhan M.N."/>
            <person name="Pohl C.S."/>
            <person name="Smith S.M."/>
            <person name="Hou S."/>
            <person name="Nefedov M."/>
            <person name="de Jong P.J."/>
            <person name="Renfree M.B."/>
            <person name="Mardis E.R."/>
            <person name="Wilson R.K."/>
        </authorList>
    </citation>
    <scope>NUCLEOTIDE SEQUENCE [LARGE SCALE GENOMIC DNA]</scope>
    <source>
        <strain evidence="4 5">Glennie</strain>
    </source>
</reference>
<dbReference type="STRING" id="9258.ENSOANP00000006913"/>
<reference evidence="4" key="2">
    <citation type="submission" date="2025-08" db="UniProtKB">
        <authorList>
            <consortium name="Ensembl"/>
        </authorList>
    </citation>
    <scope>IDENTIFICATION</scope>
    <source>
        <strain evidence="4">Glennie</strain>
    </source>
</reference>
<dbReference type="GeneTree" id="ENSGT00530000063632"/>